<organism evidence="2 3">
    <name type="scientific">Amycolatopsis cihanbeyliensis</name>
    <dbReference type="NCBI Taxonomy" id="1128664"/>
    <lineage>
        <taxon>Bacteria</taxon>
        <taxon>Bacillati</taxon>
        <taxon>Actinomycetota</taxon>
        <taxon>Actinomycetes</taxon>
        <taxon>Pseudonocardiales</taxon>
        <taxon>Pseudonocardiaceae</taxon>
        <taxon>Amycolatopsis</taxon>
    </lineage>
</organism>
<dbReference type="Proteomes" id="UP000320876">
    <property type="component" value="Unassembled WGS sequence"/>
</dbReference>
<protein>
    <submittedName>
        <fullName evidence="2">Uncharacterized protein</fullName>
    </submittedName>
</protein>
<evidence type="ECO:0000313" key="2">
    <source>
        <dbReference type="EMBL" id="TQJ01661.1"/>
    </source>
</evidence>
<dbReference type="EMBL" id="VFML01000001">
    <property type="protein sequence ID" value="TQJ01661.1"/>
    <property type="molecule type" value="Genomic_DNA"/>
</dbReference>
<name>A0A542DF10_AMYCI</name>
<feature type="region of interest" description="Disordered" evidence="1">
    <location>
        <begin position="187"/>
        <end position="244"/>
    </location>
</feature>
<feature type="compositionally biased region" description="Polar residues" evidence="1">
    <location>
        <begin position="234"/>
        <end position="244"/>
    </location>
</feature>
<evidence type="ECO:0000313" key="3">
    <source>
        <dbReference type="Proteomes" id="UP000320876"/>
    </source>
</evidence>
<keyword evidence="3" id="KW-1185">Reference proteome</keyword>
<proteinExistence type="predicted"/>
<accession>A0A542DF10</accession>
<comment type="caution">
    <text evidence="2">The sequence shown here is derived from an EMBL/GenBank/DDBJ whole genome shotgun (WGS) entry which is preliminary data.</text>
</comment>
<evidence type="ECO:0000256" key="1">
    <source>
        <dbReference type="SAM" id="MobiDB-lite"/>
    </source>
</evidence>
<sequence>MSTSAFRPTRPPLARRNHVVIDQHVQCDQDGIEVCLHKPTSMPSTFQLGVLRTWLAACTPGDHGCSPWSMIPLATDEDRFKDCMVNVYDVDRGRVLGELNRFRQEFYGCLAARAVGLFELADAVLCTEGPLPDRQALPGLRQLRISQQSRSHHLVPGQRHRVGIHPVQHGSWLNWVECEFTAIATSPSTAATTPATKPRRPRSPATSAGATSTRNPNDASPSDPNPPTRLPPSISLTRHCTSTA</sequence>
<reference evidence="2 3" key="1">
    <citation type="submission" date="2019-06" db="EMBL/GenBank/DDBJ databases">
        <title>Sequencing the genomes of 1000 actinobacteria strains.</title>
        <authorList>
            <person name="Klenk H.-P."/>
        </authorList>
    </citation>
    <scope>NUCLEOTIDE SEQUENCE [LARGE SCALE GENOMIC DNA]</scope>
    <source>
        <strain evidence="2 3">DSM 45679</strain>
    </source>
</reference>
<feature type="compositionally biased region" description="Low complexity" evidence="1">
    <location>
        <begin position="187"/>
        <end position="196"/>
    </location>
</feature>
<dbReference type="AlphaFoldDB" id="A0A542DF10"/>
<gene>
    <name evidence="2" type="ORF">FB471_1364</name>
</gene>